<reference evidence="2 3" key="1">
    <citation type="submission" date="2020-03" db="EMBL/GenBank/DDBJ databases">
        <title>Tamlana sp. nov, isolated from XXX.</title>
        <authorList>
            <person name="Cao W.R."/>
        </authorList>
    </citation>
    <scope>NUCLEOTIDE SEQUENCE [LARGE SCALE GENOMIC DNA]</scope>
    <source>
        <strain evidence="2 3">HST1-43</strain>
    </source>
</reference>
<keyword evidence="1" id="KW-1133">Transmembrane helix</keyword>
<keyword evidence="3" id="KW-1185">Reference proteome</keyword>
<keyword evidence="1" id="KW-0812">Transmembrane</keyword>
<proteinExistence type="predicted"/>
<gene>
    <name evidence="2" type="ORF">HC176_06035</name>
</gene>
<organism evidence="2 3">
    <name type="scientific">Tamlana crocina</name>
    <dbReference type="NCBI Taxonomy" id="393006"/>
    <lineage>
        <taxon>Bacteria</taxon>
        <taxon>Pseudomonadati</taxon>
        <taxon>Bacteroidota</taxon>
        <taxon>Flavobacteriia</taxon>
        <taxon>Flavobacteriales</taxon>
        <taxon>Flavobacteriaceae</taxon>
        <taxon>Tamlana</taxon>
    </lineage>
</organism>
<dbReference type="RefSeq" id="WP_167917284.1">
    <property type="nucleotide sequence ID" value="NZ_JAAVJS010000006.1"/>
</dbReference>
<name>A0ABX1D9J4_9FLAO</name>
<feature type="transmembrane region" description="Helical" evidence="1">
    <location>
        <begin position="7"/>
        <end position="26"/>
    </location>
</feature>
<protein>
    <recommendedName>
        <fullName evidence="4">DUF1574 domain-containing protein</fullName>
    </recommendedName>
</protein>
<keyword evidence="1" id="KW-0472">Membrane</keyword>
<dbReference type="Proteomes" id="UP000760545">
    <property type="component" value="Unassembled WGS sequence"/>
</dbReference>
<evidence type="ECO:0008006" key="4">
    <source>
        <dbReference type="Google" id="ProtNLM"/>
    </source>
</evidence>
<evidence type="ECO:0000313" key="2">
    <source>
        <dbReference type="EMBL" id="NJX15045.1"/>
    </source>
</evidence>
<sequence length="303" mass="35068">MKKFLTRILIFFIAFFVIEKGVWFLLEQTPHRQYDKRLEMLLKGQINKDIIVLGSSRGAGNILAGQLEKETGMSAYNLSYQGANINFQHFIFKTLLNFNKKPKCVFITIDNSSQFANVGSLKYRKDALQPLTKYNYINSQLVEQGVNNILSHVFFLGRLNSTHFKKEVFVPSLNPLDAYGTMAITKNKSKDLEYSEIGKPYDRTFEKNEKIEAFKGIQNICASKNINLVFVFCPNFGVFNKSFYQRFTEMVQPENHVFVYDSLNEAYSNKKYFYDESHLTKQGATIFTSELVRFLNGIRLTTE</sequence>
<evidence type="ECO:0000313" key="3">
    <source>
        <dbReference type="Proteomes" id="UP000760545"/>
    </source>
</evidence>
<comment type="caution">
    <text evidence="2">The sequence shown here is derived from an EMBL/GenBank/DDBJ whole genome shotgun (WGS) entry which is preliminary data.</text>
</comment>
<dbReference type="EMBL" id="JAAVJS010000006">
    <property type="protein sequence ID" value="NJX15045.1"/>
    <property type="molecule type" value="Genomic_DNA"/>
</dbReference>
<evidence type="ECO:0000256" key="1">
    <source>
        <dbReference type="SAM" id="Phobius"/>
    </source>
</evidence>
<accession>A0ABX1D9J4</accession>